<protein>
    <recommendedName>
        <fullName evidence="7">TMEM205-like domain-containing protein</fullName>
    </recommendedName>
</protein>
<feature type="chain" id="PRO_5045673099" description="TMEM205-like domain-containing protein" evidence="6">
    <location>
        <begin position="18"/>
        <end position="409"/>
    </location>
</feature>
<evidence type="ECO:0000313" key="8">
    <source>
        <dbReference type="EMBL" id="KAK8552607.1"/>
    </source>
</evidence>
<feature type="transmembrane region" description="Helical" evidence="5">
    <location>
        <begin position="384"/>
        <end position="402"/>
    </location>
</feature>
<comment type="caution">
    <text evidence="8">The sequence shown here is derived from an EMBL/GenBank/DDBJ whole genome shotgun (WGS) entry which is preliminary data.</text>
</comment>
<evidence type="ECO:0000259" key="7">
    <source>
        <dbReference type="Pfam" id="PF13664"/>
    </source>
</evidence>
<sequence>MMNILGLSLVVTSLAAAGIWSPTPTPQRQYVGASEGHRVIVVEYDEHAQRGTKVHISPPPPPPQQQQPKLAKYFSKEGLKEAASVLPNLGQGISPGGKAGPGSHVPGELICDAFGKCTQSFATVFDKAKDKVSETADEAKHKVGEIASKAKGALAEKDRVLKESANECIDKAEDAVGTVKETAETARCHIVNNSTEKAEMAREKTERKVKSSANKLFIAMEALNPVMGIANLLGLASAYGMSVWVTFISSTVLAEALPRLQFGVVQINMHDVHSKAMGFSVGLALLGHLLGQRRTLFCSKTDMFQAFNLMCSFLLVLVNALYFKPKATKVLLERMRVEKEGRRGRDGFVVGEAAMKSRESPTSAAATIARLNERLKKLNAKSSLVNVLTLVPLTWHLLYLAHRISFNRG</sequence>
<gene>
    <name evidence="8" type="ORF">V6N12_041192</name>
</gene>
<evidence type="ECO:0000256" key="3">
    <source>
        <dbReference type="ARBA" id="ARBA00022989"/>
    </source>
</evidence>
<name>A0ABR2E9I2_9ROSI</name>
<dbReference type="PANTHER" id="PTHR47652:SF3">
    <property type="entry name" value="MITOCHONDRIAL IMPORT INNER MEMBRANE TRANSLOCASE SUBUNIT TIM44"/>
    <property type="match status" value="1"/>
</dbReference>
<dbReference type="Pfam" id="PF13664">
    <property type="entry name" value="DUF4149"/>
    <property type="match status" value="1"/>
</dbReference>
<keyword evidence="4 5" id="KW-0472">Membrane</keyword>
<evidence type="ECO:0000256" key="5">
    <source>
        <dbReference type="SAM" id="Phobius"/>
    </source>
</evidence>
<dbReference type="PANTHER" id="PTHR47652">
    <property type="entry name" value="MITOCHONDRIAL IMPORT INNER MEMBRANE TRANSLOCASE SUBUNIT TIM44"/>
    <property type="match status" value="1"/>
</dbReference>
<dbReference type="InterPro" id="IPR025423">
    <property type="entry name" value="TMEM205-like"/>
</dbReference>
<evidence type="ECO:0000256" key="2">
    <source>
        <dbReference type="ARBA" id="ARBA00022692"/>
    </source>
</evidence>
<dbReference type="EMBL" id="JBBPBM010000020">
    <property type="protein sequence ID" value="KAK8552607.1"/>
    <property type="molecule type" value="Genomic_DNA"/>
</dbReference>
<dbReference type="Proteomes" id="UP001472677">
    <property type="component" value="Unassembled WGS sequence"/>
</dbReference>
<evidence type="ECO:0000256" key="4">
    <source>
        <dbReference type="ARBA" id="ARBA00023136"/>
    </source>
</evidence>
<evidence type="ECO:0000313" key="9">
    <source>
        <dbReference type="Proteomes" id="UP001472677"/>
    </source>
</evidence>
<proteinExistence type="predicted"/>
<keyword evidence="3 5" id="KW-1133">Transmembrane helix</keyword>
<keyword evidence="9" id="KW-1185">Reference proteome</keyword>
<keyword evidence="2 5" id="KW-0812">Transmembrane</keyword>
<reference evidence="8 9" key="1">
    <citation type="journal article" date="2024" name="G3 (Bethesda)">
        <title>Genome assembly of Hibiscus sabdariffa L. provides insights into metabolisms of medicinal natural products.</title>
        <authorList>
            <person name="Kim T."/>
        </authorList>
    </citation>
    <scope>NUCLEOTIDE SEQUENCE [LARGE SCALE GENOMIC DNA]</scope>
    <source>
        <strain evidence="8">TK-2024</strain>
        <tissue evidence="8">Old leaves</tissue>
    </source>
</reference>
<accession>A0ABR2E9I2</accession>
<comment type="subcellular location">
    <subcellularLocation>
        <location evidence="1">Membrane</location>
    </subcellularLocation>
</comment>
<evidence type="ECO:0000256" key="1">
    <source>
        <dbReference type="ARBA" id="ARBA00004370"/>
    </source>
</evidence>
<feature type="transmembrane region" description="Helical" evidence="5">
    <location>
        <begin position="303"/>
        <end position="323"/>
    </location>
</feature>
<keyword evidence="6" id="KW-0732">Signal</keyword>
<evidence type="ECO:0000256" key="6">
    <source>
        <dbReference type="SAM" id="SignalP"/>
    </source>
</evidence>
<feature type="signal peptide" evidence="6">
    <location>
        <begin position="1"/>
        <end position="17"/>
    </location>
</feature>
<feature type="domain" description="TMEM205-like" evidence="7">
    <location>
        <begin position="233"/>
        <end position="334"/>
    </location>
</feature>
<organism evidence="8 9">
    <name type="scientific">Hibiscus sabdariffa</name>
    <name type="common">roselle</name>
    <dbReference type="NCBI Taxonomy" id="183260"/>
    <lineage>
        <taxon>Eukaryota</taxon>
        <taxon>Viridiplantae</taxon>
        <taxon>Streptophyta</taxon>
        <taxon>Embryophyta</taxon>
        <taxon>Tracheophyta</taxon>
        <taxon>Spermatophyta</taxon>
        <taxon>Magnoliopsida</taxon>
        <taxon>eudicotyledons</taxon>
        <taxon>Gunneridae</taxon>
        <taxon>Pentapetalae</taxon>
        <taxon>rosids</taxon>
        <taxon>malvids</taxon>
        <taxon>Malvales</taxon>
        <taxon>Malvaceae</taxon>
        <taxon>Malvoideae</taxon>
        <taxon>Hibiscus</taxon>
    </lineage>
</organism>